<name>B9LVZ0_HALLT</name>
<evidence type="ECO:0000313" key="2">
    <source>
        <dbReference type="Proteomes" id="UP000000740"/>
    </source>
</evidence>
<reference evidence="1 2" key="1">
    <citation type="journal article" date="2016" name="Stand. Genomic Sci.">
        <title>Complete genome sequence of the Antarctic Halorubrum lacusprofundi type strain ACAM 34.</title>
        <authorList>
            <person name="Anderson I.J."/>
            <person name="DasSarma P."/>
            <person name="Lucas S."/>
            <person name="Copeland A."/>
            <person name="Lapidus A."/>
            <person name="Del Rio T.G."/>
            <person name="Tice H."/>
            <person name="Dalin E."/>
            <person name="Bruce D.C."/>
            <person name="Goodwin L."/>
            <person name="Pitluck S."/>
            <person name="Sims D."/>
            <person name="Brettin T.S."/>
            <person name="Detter J.C."/>
            <person name="Han C.S."/>
            <person name="Larimer F."/>
            <person name="Hauser L."/>
            <person name="Land M."/>
            <person name="Ivanova N."/>
            <person name="Richardson P."/>
            <person name="Cavicchioli R."/>
            <person name="DasSarma S."/>
            <person name="Woese C.R."/>
            <person name="Kyrpides N.C."/>
        </authorList>
    </citation>
    <scope>NUCLEOTIDE SEQUENCE [LARGE SCALE GENOMIC DNA]</scope>
    <source>
        <strain evidence="2">ATCC 49239 / DSM 5036 / JCM 8891 / ACAM 34</strain>
    </source>
</reference>
<accession>B9LVZ0</accession>
<dbReference type="GeneID" id="7399218"/>
<proteinExistence type="predicted"/>
<evidence type="ECO:0000313" key="1">
    <source>
        <dbReference type="EMBL" id="ACM58380.1"/>
    </source>
</evidence>
<gene>
    <name evidence="1" type="ordered locus">Hlac_2813</name>
</gene>
<dbReference type="AlphaFoldDB" id="B9LVZ0"/>
<organism evidence="1 2">
    <name type="scientific">Halorubrum lacusprofundi (strain ATCC 49239 / DSM 5036 / JCM 8891 / ACAM 34)</name>
    <dbReference type="NCBI Taxonomy" id="416348"/>
    <lineage>
        <taxon>Archaea</taxon>
        <taxon>Methanobacteriati</taxon>
        <taxon>Methanobacteriota</taxon>
        <taxon>Stenosarchaea group</taxon>
        <taxon>Halobacteria</taxon>
        <taxon>Halobacteriales</taxon>
        <taxon>Haloferacaceae</taxon>
        <taxon>Halorubrum</taxon>
    </lineage>
</organism>
<sequence length="315" mass="35033">MTTIQQVLFELETDYMGHPYYLTGHALYTALARRVDAQARRSLNVSTGVFVPGEYGAYPESHSHDGYGGKLGMSLPPVESYEDVFVCRDAAQRWLLDSRPRDAHNTHDVQSHGGRLAFAPKAHFGRPPEHRNSKRTMHWHVHCYLHADGGDEDVLPLSVDVLDGLRVGGGRNYGFGELSLAETQVIDLDDLDYSRVREADNVQLELLSPYVLQSDSPGADSQSVPWWWESDGEFRRRTGRLVAGDECHELAMIDHGQVVGYAGDRPVETAINGIQRVGTHAKFGFGEFRVRPVSKDRVPGRVSIAGPRETVGGER</sequence>
<protein>
    <submittedName>
        <fullName evidence="1">Uncharacterized protein</fullName>
    </submittedName>
</protein>
<keyword evidence="2" id="KW-1185">Reference proteome</keyword>
<dbReference type="eggNOG" id="arCOG06424">
    <property type="taxonomic scope" value="Archaea"/>
</dbReference>
<dbReference type="RefSeq" id="WP_009486648.1">
    <property type="nucleotide sequence ID" value="NC_012028.1"/>
</dbReference>
<dbReference type="Proteomes" id="UP000000740">
    <property type="component" value="Chromosome 2"/>
</dbReference>
<dbReference type="HOGENOM" id="CLU_820409_0_0_2"/>
<dbReference type="KEGG" id="hla:Hlac_2813"/>
<dbReference type="EMBL" id="CP001366">
    <property type="protein sequence ID" value="ACM58380.1"/>
    <property type="molecule type" value="Genomic_DNA"/>
</dbReference>
<dbReference type="GeneID" id="25140464"/>